<reference evidence="2 3" key="1">
    <citation type="journal article" date="2012" name="Genome Biol.">
        <title>Genome and low-iron response of an oceanic diatom adapted to chronic iron limitation.</title>
        <authorList>
            <person name="Lommer M."/>
            <person name="Specht M."/>
            <person name="Roy A.S."/>
            <person name="Kraemer L."/>
            <person name="Andreson R."/>
            <person name="Gutowska M.A."/>
            <person name="Wolf J."/>
            <person name="Bergner S.V."/>
            <person name="Schilhabel M.B."/>
            <person name="Klostermeier U.C."/>
            <person name="Beiko R.G."/>
            <person name="Rosenstiel P."/>
            <person name="Hippler M."/>
            <person name="Laroche J."/>
        </authorList>
    </citation>
    <scope>NUCLEOTIDE SEQUENCE [LARGE SCALE GENOMIC DNA]</scope>
    <source>
        <strain evidence="2 3">CCMP1005</strain>
    </source>
</reference>
<proteinExistence type="predicted"/>
<feature type="region of interest" description="Disordered" evidence="1">
    <location>
        <begin position="96"/>
        <end position="125"/>
    </location>
</feature>
<dbReference type="AlphaFoldDB" id="K0R7M4"/>
<sequence length="392" mass="42549">QPTAPKRGWWETWPWRGICGPDRTHGLLAVRTATRSNGRHGGPALEALMLIAQRGVNEAEDVGAQKGNALNQIAAASGRDPAAIVKSVADAEKSAKAEAKKKEETQNLAEQEGADDDLSKDDVPPAQRLYNSLTLRDRYRCGFASDPISRHVARCLVEEAERRYTMRQGTISSLGVGQMNPTLEIADSSGADDGQSTGKRKMKSLSNDRILREESKRRRVTMSKSFPYLTLTGKGNPNTGTGEGNRSFPPLDHLVLPGAAPDIVSVVSTLAKAYCQRLVSAGRRVADAERETEQDVFGPRATELEQSKSASLKPRHYLAACHFRKRMDGFWMSAQQTGNSGVSSSAEAAALGRVNRNHQAYLAALASQDSCNKEIEDDVSTETDGMDVEPQS</sequence>
<gene>
    <name evidence="2" type="ORF">THAOC_32207</name>
</gene>
<feature type="region of interest" description="Disordered" evidence="1">
    <location>
        <begin position="373"/>
        <end position="392"/>
    </location>
</feature>
<keyword evidence="3" id="KW-1185">Reference proteome</keyword>
<comment type="caution">
    <text evidence="2">The sequence shown here is derived from an EMBL/GenBank/DDBJ whole genome shotgun (WGS) entry which is preliminary data.</text>
</comment>
<dbReference type="OrthoDB" id="10672572at2759"/>
<evidence type="ECO:0000313" key="2">
    <source>
        <dbReference type="EMBL" id="EJK48955.1"/>
    </source>
</evidence>
<feature type="compositionally biased region" description="Acidic residues" evidence="1">
    <location>
        <begin position="375"/>
        <end position="392"/>
    </location>
</feature>
<evidence type="ECO:0000313" key="3">
    <source>
        <dbReference type="Proteomes" id="UP000266841"/>
    </source>
</evidence>
<dbReference type="eggNOG" id="ENOG502SYY2">
    <property type="taxonomic scope" value="Eukaryota"/>
</dbReference>
<feature type="region of interest" description="Disordered" evidence="1">
    <location>
        <begin position="188"/>
        <end position="212"/>
    </location>
</feature>
<dbReference type="OMA" id="RTRINYL"/>
<protein>
    <submittedName>
        <fullName evidence="2">Uncharacterized protein</fullName>
    </submittedName>
</protein>
<organism evidence="2 3">
    <name type="scientific">Thalassiosira oceanica</name>
    <name type="common">Marine diatom</name>
    <dbReference type="NCBI Taxonomy" id="159749"/>
    <lineage>
        <taxon>Eukaryota</taxon>
        <taxon>Sar</taxon>
        <taxon>Stramenopiles</taxon>
        <taxon>Ochrophyta</taxon>
        <taxon>Bacillariophyta</taxon>
        <taxon>Coscinodiscophyceae</taxon>
        <taxon>Thalassiosirophycidae</taxon>
        <taxon>Thalassiosirales</taxon>
        <taxon>Thalassiosiraceae</taxon>
        <taxon>Thalassiosira</taxon>
    </lineage>
</organism>
<feature type="compositionally biased region" description="Basic and acidic residues" evidence="1">
    <location>
        <begin position="96"/>
        <end position="105"/>
    </location>
</feature>
<evidence type="ECO:0000256" key="1">
    <source>
        <dbReference type="SAM" id="MobiDB-lite"/>
    </source>
</evidence>
<accession>K0R7M4</accession>
<feature type="non-terminal residue" evidence="2">
    <location>
        <position position="1"/>
    </location>
</feature>
<name>K0R7M4_THAOC</name>
<dbReference type="Proteomes" id="UP000266841">
    <property type="component" value="Unassembled WGS sequence"/>
</dbReference>
<dbReference type="EMBL" id="AGNL01045245">
    <property type="protein sequence ID" value="EJK48955.1"/>
    <property type="molecule type" value="Genomic_DNA"/>
</dbReference>